<feature type="compositionally biased region" description="Basic and acidic residues" evidence="6">
    <location>
        <begin position="122"/>
        <end position="145"/>
    </location>
</feature>
<evidence type="ECO:0000256" key="3">
    <source>
        <dbReference type="ARBA" id="ARBA00023110"/>
    </source>
</evidence>
<dbReference type="InterPro" id="IPR046357">
    <property type="entry name" value="PPIase_dom_sf"/>
</dbReference>
<dbReference type="PANTHER" id="PTHR43811:SF19">
    <property type="entry name" value="39 KDA FK506-BINDING NUCLEAR PROTEIN"/>
    <property type="match status" value="1"/>
</dbReference>
<feature type="compositionally biased region" description="Basic and acidic residues" evidence="6">
    <location>
        <begin position="51"/>
        <end position="78"/>
    </location>
</feature>
<dbReference type="AlphaFoldDB" id="A0A9N8E0G8"/>
<dbReference type="Gene3D" id="3.10.50.40">
    <property type="match status" value="1"/>
</dbReference>
<feature type="compositionally biased region" description="Basic and acidic residues" evidence="6">
    <location>
        <begin position="85"/>
        <end position="114"/>
    </location>
</feature>
<dbReference type="EC" id="5.2.1.8" evidence="2 5"/>
<dbReference type="OrthoDB" id="41295at2759"/>
<evidence type="ECO:0000313" key="8">
    <source>
        <dbReference type="EMBL" id="CAB9512253.1"/>
    </source>
</evidence>
<dbReference type="PANTHER" id="PTHR43811">
    <property type="entry name" value="FKBP-TYPE PEPTIDYL-PROLYL CIS-TRANS ISOMERASE FKPA"/>
    <property type="match status" value="1"/>
</dbReference>
<keyword evidence="9" id="KW-1185">Reference proteome</keyword>
<dbReference type="GO" id="GO:0003755">
    <property type="term" value="F:peptidyl-prolyl cis-trans isomerase activity"/>
    <property type="evidence" value="ECO:0007669"/>
    <property type="project" value="UniProtKB-KW"/>
</dbReference>
<proteinExistence type="predicted"/>
<dbReference type="InterPro" id="IPR001179">
    <property type="entry name" value="PPIase_FKBP_dom"/>
</dbReference>
<accession>A0A9N8E0G8</accession>
<evidence type="ECO:0000256" key="1">
    <source>
        <dbReference type="ARBA" id="ARBA00000971"/>
    </source>
</evidence>
<evidence type="ECO:0000256" key="4">
    <source>
        <dbReference type="ARBA" id="ARBA00023235"/>
    </source>
</evidence>
<feature type="region of interest" description="Disordered" evidence="6">
    <location>
        <begin position="1"/>
        <end position="150"/>
    </location>
</feature>
<comment type="catalytic activity">
    <reaction evidence="1 5">
        <text>[protein]-peptidylproline (omega=180) = [protein]-peptidylproline (omega=0)</text>
        <dbReference type="Rhea" id="RHEA:16237"/>
        <dbReference type="Rhea" id="RHEA-COMP:10747"/>
        <dbReference type="Rhea" id="RHEA-COMP:10748"/>
        <dbReference type="ChEBI" id="CHEBI:83833"/>
        <dbReference type="ChEBI" id="CHEBI:83834"/>
        <dbReference type="EC" id="5.2.1.8"/>
    </reaction>
</comment>
<dbReference type="PROSITE" id="PS50059">
    <property type="entry name" value="FKBP_PPIASE"/>
    <property type="match status" value="1"/>
</dbReference>
<gene>
    <name evidence="8" type="ORF">SEMRO_526_G160380.1</name>
</gene>
<sequence>MKHSSATSVNKRRTSEDESPISTKRQEERPKSKKELRKERKAALKAPAKSDAVDNKRKRADVKDSQDRKRQRREEKRLERKVRKQEKEAALEARFREQDELRKGKLADNKEPETTKQPQSAGDKKKVSKKNDKESSTKKQKRDQTEGESSGDLAVFKSVYNKKSIDPSTGATTCRLGVQYIDKKVGSGPPVKKKSLVTVKYQLRGGSPSGVLLDSSKNFKFRVGKGEVIQGWEIGLEGMQQGGVRHLIVPPKAGYGSKDIGAGSGAMLYFDITLLEIRSHIVHLGR</sequence>
<dbReference type="Pfam" id="PF00254">
    <property type="entry name" value="FKBP_C"/>
    <property type="match status" value="1"/>
</dbReference>
<dbReference type="EMBL" id="CAICTM010000525">
    <property type="protein sequence ID" value="CAB9512253.1"/>
    <property type="molecule type" value="Genomic_DNA"/>
</dbReference>
<dbReference type="SUPFAM" id="SSF54534">
    <property type="entry name" value="FKBP-like"/>
    <property type="match status" value="1"/>
</dbReference>
<evidence type="ECO:0000256" key="6">
    <source>
        <dbReference type="SAM" id="MobiDB-lite"/>
    </source>
</evidence>
<evidence type="ECO:0000313" key="9">
    <source>
        <dbReference type="Proteomes" id="UP001153069"/>
    </source>
</evidence>
<evidence type="ECO:0000259" key="7">
    <source>
        <dbReference type="PROSITE" id="PS50059"/>
    </source>
</evidence>
<name>A0A9N8E0G8_9STRA</name>
<feature type="domain" description="PPIase FKBP-type" evidence="7">
    <location>
        <begin position="194"/>
        <end position="278"/>
    </location>
</feature>
<evidence type="ECO:0000256" key="5">
    <source>
        <dbReference type="PROSITE-ProRule" id="PRU00277"/>
    </source>
</evidence>
<keyword evidence="3 5" id="KW-0697">Rotamase</keyword>
<keyword evidence="4 5" id="KW-0413">Isomerase</keyword>
<reference evidence="8" key="1">
    <citation type="submission" date="2020-06" db="EMBL/GenBank/DDBJ databases">
        <authorList>
            <consortium name="Plant Systems Biology data submission"/>
        </authorList>
    </citation>
    <scope>NUCLEOTIDE SEQUENCE</scope>
    <source>
        <strain evidence="8">D6</strain>
    </source>
</reference>
<organism evidence="8 9">
    <name type="scientific">Seminavis robusta</name>
    <dbReference type="NCBI Taxonomy" id="568900"/>
    <lineage>
        <taxon>Eukaryota</taxon>
        <taxon>Sar</taxon>
        <taxon>Stramenopiles</taxon>
        <taxon>Ochrophyta</taxon>
        <taxon>Bacillariophyta</taxon>
        <taxon>Bacillariophyceae</taxon>
        <taxon>Bacillariophycidae</taxon>
        <taxon>Naviculales</taxon>
        <taxon>Naviculaceae</taxon>
        <taxon>Seminavis</taxon>
    </lineage>
</organism>
<comment type="caution">
    <text evidence="8">The sequence shown here is derived from an EMBL/GenBank/DDBJ whole genome shotgun (WGS) entry which is preliminary data.</text>
</comment>
<dbReference type="Proteomes" id="UP001153069">
    <property type="component" value="Unassembled WGS sequence"/>
</dbReference>
<evidence type="ECO:0000256" key="2">
    <source>
        <dbReference type="ARBA" id="ARBA00013194"/>
    </source>
</evidence>
<protein>
    <recommendedName>
        <fullName evidence="2 5">peptidylprolyl isomerase</fullName>
        <ecNumber evidence="2 5">5.2.1.8</ecNumber>
    </recommendedName>
</protein>